<protein>
    <submittedName>
        <fullName evidence="2">Uncharacterized protein</fullName>
    </submittedName>
</protein>
<keyword evidence="1" id="KW-1133">Transmembrane helix</keyword>
<proteinExistence type="predicted"/>
<sequence>MSVYAQMQSLSNDTLLVVQDTHLLEGASADQSLQILNKTLLDFKGDLNEEGIYVVGGMHLAYLKHPKQDNIGRACFAVFVYDKNESLKAVGASALVLGFGGDILERLRTLDQNAKKGLKIKRISLLAALMGGLGALVAFATHTLTHKG</sequence>
<keyword evidence="1" id="KW-0472">Membrane</keyword>
<reference evidence="2 3" key="1">
    <citation type="submission" date="2021-07" db="EMBL/GenBank/DDBJ databases">
        <title>Novel Helicobacter sp. Isolated from a dog.</title>
        <authorList>
            <person name="Rimbara E."/>
            <person name="Suzuki M."/>
        </authorList>
    </citation>
    <scope>NUCLEOTIDE SEQUENCE [LARGE SCALE GENOMIC DNA]</scope>
    <source>
        <strain evidence="3">NHP19-003</strain>
    </source>
</reference>
<organism evidence="2 3">
    <name type="scientific">Helicobacter gastrocanis</name>
    <dbReference type="NCBI Taxonomy" id="2849641"/>
    <lineage>
        <taxon>Bacteria</taxon>
        <taxon>Pseudomonadati</taxon>
        <taxon>Campylobacterota</taxon>
        <taxon>Epsilonproteobacteria</taxon>
        <taxon>Campylobacterales</taxon>
        <taxon>Helicobacteraceae</taxon>
        <taxon>Helicobacter</taxon>
    </lineage>
</organism>
<evidence type="ECO:0000313" key="2">
    <source>
        <dbReference type="EMBL" id="BCZ17434.1"/>
    </source>
</evidence>
<accession>A0ABN6I4I7</accession>
<dbReference type="Proteomes" id="UP000826775">
    <property type="component" value="Chromosome"/>
</dbReference>
<keyword evidence="3" id="KW-1185">Reference proteome</keyword>
<dbReference type="EMBL" id="AP024814">
    <property type="protein sequence ID" value="BCZ17434.1"/>
    <property type="molecule type" value="Genomic_DNA"/>
</dbReference>
<evidence type="ECO:0000313" key="3">
    <source>
        <dbReference type="Proteomes" id="UP000826775"/>
    </source>
</evidence>
<evidence type="ECO:0000256" key="1">
    <source>
        <dbReference type="SAM" id="Phobius"/>
    </source>
</evidence>
<dbReference type="RefSeq" id="WP_221280745.1">
    <property type="nucleotide sequence ID" value="NZ_AP024814.1"/>
</dbReference>
<name>A0ABN6I4I7_9HELI</name>
<feature type="transmembrane region" description="Helical" evidence="1">
    <location>
        <begin position="123"/>
        <end position="144"/>
    </location>
</feature>
<gene>
    <name evidence="2" type="ORF">NHP190003_07160</name>
</gene>
<keyword evidence="1" id="KW-0812">Transmembrane</keyword>